<feature type="region of interest" description="Disordered" evidence="1">
    <location>
        <begin position="1"/>
        <end position="138"/>
    </location>
</feature>
<protein>
    <recommendedName>
        <fullName evidence="4">PDZ domain-containing protein</fullName>
    </recommendedName>
</protein>
<dbReference type="eggNOG" id="KOG1320">
    <property type="taxonomic scope" value="Eukaryota"/>
</dbReference>
<organism evidence="2">
    <name type="scientific">Oryza punctata</name>
    <name type="common">Red rice</name>
    <dbReference type="NCBI Taxonomy" id="4537"/>
    <lineage>
        <taxon>Eukaryota</taxon>
        <taxon>Viridiplantae</taxon>
        <taxon>Streptophyta</taxon>
        <taxon>Embryophyta</taxon>
        <taxon>Tracheophyta</taxon>
        <taxon>Spermatophyta</taxon>
        <taxon>Magnoliopsida</taxon>
        <taxon>Liliopsida</taxon>
        <taxon>Poales</taxon>
        <taxon>Poaceae</taxon>
        <taxon>BOP clade</taxon>
        <taxon>Oryzoideae</taxon>
        <taxon>Oryzeae</taxon>
        <taxon>Oryzinae</taxon>
        <taxon>Oryza</taxon>
    </lineage>
</organism>
<evidence type="ECO:0000313" key="3">
    <source>
        <dbReference type="Proteomes" id="UP000026962"/>
    </source>
</evidence>
<sequence>MAPGAAEAEEASGSIARRRRSVNRDGGGVVASLGSQSAARAERSKRRSARRSATLADQSSEGERVAKKMDFGVQEEEEEKVAPPSAPVVEEQQGRKGGEDDGFGGSAGGGEGGTLAPPSASGVEEGIPVEDEASSCCSSPLRQPYIPRVVIGHNATGRQMKLQTLLPRVPDTCLTDRKLLHIRESSTKTVLRAAKFVVGLSSTIDGKSLSQSSGFMIDWDEKSKTGTILTSALLICKQSPSLDNWINANQYASDAEVVVRFVDGTTVEVHFLYCQEHYNLAFYKIVVDRSIHLPSFNEGVKWAEEVFILGRDENSYLRTSYGRVQYLNPHMNERRHYVYIDGFSAPPEYYNGGPVIDLRGDVVGMSTCSTRGSFIPSNIIIKCLQLWRKFQCIPRPHLQLKFWGMKFLNPAHLEVISCKCNIDEGLIVKEVSEGSIAEKLGVRVGDVIEFFNQKHISSTVELELLLLQISEDHLNNGNGLDSKIDIVINPIIACDVL</sequence>
<proteinExistence type="predicted"/>
<reference evidence="2" key="1">
    <citation type="submission" date="2015-04" db="UniProtKB">
        <authorList>
            <consortium name="EnsemblPlants"/>
        </authorList>
    </citation>
    <scope>IDENTIFICATION</scope>
</reference>
<dbReference type="OMA" id="MNERRHY"/>
<dbReference type="HOGENOM" id="CLU_012954_8_1_1"/>
<feature type="compositionally biased region" description="Basic and acidic residues" evidence="1">
    <location>
        <begin position="61"/>
        <end position="70"/>
    </location>
</feature>
<feature type="compositionally biased region" description="Gly residues" evidence="1">
    <location>
        <begin position="103"/>
        <end position="113"/>
    </location>
</feature>
<dbReference type="SUPFAM" id="SSF50156">
    <property type="entry name" value="PDZ domain-like"/>
    <property type="match status" value="1"/>
</dbReference>
<accession>A0A0E0KYF6</accession>
<feature type="compositionally biased region" description="Low complexity" evidence="1">
    <location>
        <begin position="1"/>
        <end position="15"/>
    </location>
</feature>
<dbReference type="InterPro" id="IPR036034">
    <property type="entry name" value="PDZ_sf"/>
</dbReference>
<dbReference type="EnsemblPlants" id="OPUNC05G02990.1">
    <property type="protein sequence ID" value="OPUNC05G02990.1"/>
    <property type="gene ID" value="OPUNC05G02990"/>
</dbReference>
<dbReference type="SUPFAM" id="SSF50494">
    <property type="entry name" value="Trypsin-like serine proteases"/>
    <property type="match status" value="1"/>
</dbReference>
<dbReference type="InterPro" id="IPR009003">
    <property type="entry name" value="Peptidase_S1_PA"/>
</dbReference>
<dbReference type="Gramene" id="OPUNC05G02990.1">
    <property type="protein sequence ID" value="OPUNC05G02990.1"/>
    <property type="gene ID" value="OPUNC05G02990"/>
</dbReference>
<evidence type="ECO:0000256" key="1">
    <source>
        <dbReference type="SAM" id="MobiDB-lite"/>
    </source>
</evidence>
<evidence type="ECO:0008006" key="4">
    <source>
        <dbReference type="Google" id="ProtNLM"/>
    </source>
</evidence>
<evidence type="ECO:0000313" key="2">
    <source>
        <dbReference type="EnsemblPlants" id="OPUNC05G02990.1"/>
    </source>
</evidence>
<dbReference type="PANTHER" id="PTHR47389">
    <property type="entry name" value="OS09G0436400 PROTEIN"/>
    <property type="match status" value="1"/>
</dbReference>
<keyword evidence="3" id="KW-1185">Reference proteome</keyword>
<dbReference type="Proteomes" id="UP000026962">
    <property type="component" value="Chromosome 5"/>
</dbReference>
<dbReference type="PANTHER" id="PTHR47389:SF5">
    <property type="entry name" value="OS09G0436700 PROTEIN"/>
    <property type="match status" value="1"/>
</dbReference>
<dbReference type="AlphaFoldDB" id="A0A0E0KYF6"/>
<dbReference type="Gene3D" id="2.40.10.120">
    <property type="match status" value="1"/>
</dbReference>
<reference evidence="2" key="2">
    <citation type="submission" date="2018-05" db="EMBL/GenBank/DDBJ databases">
        <title>OpunRS2 (Oryza punctata Reference Sequence Version 2).</title>
        <authorList>
            <person name="Zhang J."/>
            <person name="Kudrna D."/>
            <person name="Lee S."/>
            <person name="Talag J."/>
            <person name="Welchert J."/>
            <person name="Wing R.A."/>
        </authorList>
    </citation>
    <scope>NUCLEOTIDE SEQUENCE [LARGE SCALE GENOMIC DNA]</scope>
</reference>
<dbReference type="Gene3D" id="2.30.42.10">
    <property type="match status" value="1"/>
</dbReference>
<dbReference type="Pfam" id="PF13365">
    <property type="entry name" value="Trypsin_2"/>
    <property type="match status" value="1"/>
</dbReference>
<dbReference type="STRING" id="4537.A0A0E0KYF6"/>
<name>A0A0E0KYF6_ORYPU</name>